<keyword evidence="1" id="KW-0815">Transposition</keyword>
<proteinExistence type="predicted"/>
<accession>A0ABN7IYA3</accession>
<evidence type="ECO:0000256" key="9">
    <source>
        <dbReference type="ARBA" id="ARBA00022908"/>
    </source>
</evidence>
<dbReference type="Proteomes" id="UP000836402">
    <property type="component" value="Unassembled WGS sequence"/>
</dbReference>
<evidence type="ECO:0000313" key="18">
    <source>
        <dbReference type="Proteomes" id="UP000836402"/>
    </source>
</evidence>
<dbReference type="EMBL" id="CAJHJG010003122">
    <property type="protein sequence ID" value="CAD6926451.1"/>
    <property type="molecule type" value="Genomic_DNA"/>
</dbReference>
<dbReference type="InterPro" id="IPR057670">
    <property type="entry name" value="SH3_retrovirus"/>
</dbReference>
<feature type="non-terminal residue" evidence="17">
    <location>
        <position position="1"/>
    </location>
</feature>
<evidence type="ECO:0000256" key="5">
    <source>
        <dbReference type="ARBA" id="ARBA00022759"/>
    </source>
</evidence>
<keyword evidence="18" id="KW-1185">Reference proteome</keyword>
<keyword evidence="10" id="KW-0695">RNA-directed DNA polymerase</keyword>
<keyword evidence="7" id="KW-0460">Magnesium</keyword>
<feature type="non-terminal residue" evidence="17">
    <location>
        <position position="280"/>
    </location>
</feature>
<feature type="domain" description="Integrase catalytic" evidence="16">
    <location>
        <begin position="1"/>
        <end position="147"/>
    </location>
</feature>
<evidence type="ECO:0000256" key="3">
    <source>
        <dbReference type="ARBA" id="ARBA00022722"/>
    </source>
</evidence>
<evidence type="ECO:0000256" key="8">
    <source>
        <dbReference type="ARBA" id="ARBA00022884"/>
    </source>
</evidence>
<evidence type="ECO:0000256" key="13">
    <source>
        <dbReference type="ARBA" id="ARBA00048173"/>
    </source>
</evidence>
<evidence type="ECO:0000256" key="6">
    <source>
        <dbReference type="ARBA" id="ARBA00022801"/>
    </source>
</evidence>
<feature type="region of interest" description="Disordered" evidence="15">
    <location>
        <begin position="248"/>
        <end position="280"/>
    </location>
</feature>
<evidence type="ECO:0000256" key="4">
    <source>
        <dbReference type="ARBA" id="ARBA00022723"/>
    </source>
</evidence>
<evidence type="ECO:0000256" key="14">
    <source>
        <dbReference type="ARBA" id="ARBA00049244"/>
    </source>
</evidence>
<keyword evidence="2" id="KW-0548">Nucleotidyltransferase</keyword>
<evidence type="ECO:0000256" key="7">
    <source>
        <dbReference type="ARBA" id="ARBA00022842"/>
    </source>
</evidence>
<keyword evidence="8" id="KW-0694">RNA-binding</keyword>
<dbReference type="PROSITE" id="PS50994">
    <property type="entry name" value="INTEGRASE"/>
    <property type="match status" value="1"/>
</dbReference>
<evidence type="ECO:0000256" key="1">
    <source>
        <dbReference type="ARBA" id="ARBA00022578"/>
    </source>
</evidence>
<dbReference type="InterPro" id="IPR012337">
    <property type="entry name" value="RNaseH-like_sf"/>
</dbReference>
<comment type="catalytic activity">
    <reaction evidence="13">
        <text>DNA(n) + a 2'-deoxyribonucleoside 5'-triphosphate = DNA(n+1) + diphosphate</text>
        <dbReference type="Rhea" id="RHEA:22508"/>
        <dbReference type="Rhea" id="RHEA-COMP:17339"/>
        <dbReference type="Rhea" id="RHEA-COMP:17340"/>
        <dbReference type="ChEBI" id="CHEBI:33019"/>
        <dbReference type="ChEBI" id="CHEBI:61560"/>
        <dbReference type="ChEBI" id="CHEBI:173112"/>
        <dbReference type="EC" id="2.7.7.49"/>
    </reaction>
</comment>
<gene>
    <name evidence="17" type="ORF">JKIAZH3_G5743</name>
</gene>
<keyword evidence="11" id="KW-0808">Transferase</keyword>
<comment type="catalytic activity">
    <reaction evidence="14">
        <text>DNA(n) + a 2'-deoxyribonucleoside 5'-triphosphate = DNA(n+1) + diphosphate</text>
        <dbReference type="Rhea" id="RHEA:22508"/>
        <dbReference type="Rhea" id="RHEA-COMP:17339"/>
        <dbReference type="Rhea" id="RHEA-COMP:17340"/>
        <dbReference type="ChEBI" id="CHEBI:33019"/>
        <dbReference type="ChEBI" id="CHEBI:61560"/>
        <dbReference type="ChEBI" id="CHEBI:173112"/>
        <dbReference type="EC" id="2.7.7.7"/>
    </reaction>
</comment>
<evidence type="ECO:0000256" key="10">
    <source>
        <dbReference type="ARBA" id="ARBA00022918"/>
    </source>
</evidence>
<sequence length="280" mass="31689">GDNGEKYTLTIVDAATRKVWAIPVATKANALPAFIEWGKRVQNETGEILTVVRSDNGKEFVNRQSKEWAKELGVWWETTTPYTSQQNGVVERWNRTLQDRMRAMLVSSGLGNTFWPHAMRAAAYVLNRTPRLKEQGRIPQRDWTGQPVDLSNLRVFGCLCWPLVQSGQREGKLSERRVPAIFLGYGESVKGWLVYIPTKSTHRRRYSRDVLFDEQRRYQDVPVPRQTATLDDILDWHEEWTLVEENNGSADTAGSVGAGIRNTEASPEQVADGGRDGGTE</sequence>
<keyword evidence="6" id="KW-0378">Hydrolase</keyword>
<dbReference type="InterPro" id="IPR036397">
    <property type="entry name" value="RNaseH_sf"/>
</dbReference>
<dbReference type="SUPFAM" id="SSF53098">
    <property type="entry name" value="Ribonuclease H-like"/>
    <property type="match status" value="1"/>
</dbReference>
<dbReference type="PANTHER" id="PTHR42648">
    <property type="entry name" value="TRANSPOSASE, PUTATIVE-RELATED"/>
    <property type="match status" value="1"/>
</dbReference>
<keyword evidence="5" id="KW-0255">Endonuclease</keyword>
<organism evidence="17 18">
    <name type="scientific">Tilletia caries</name>
    <name type="common">wheat bunt fungus</name>
    <dbReference type="NCBI Taxonomy" id="13290"/>
    <lineage>
        <taxon>Eukaryota</taxon>
        <taxon>Fungi</taxon>
        <taxon>Dikarya</taxon>
        <taxon>Basidiomycota</taxon>
        <taxon>Ustilaginomycotina</taxon>
        <taxon>Exobasidiomycetes</taxon>
        <taxon>Tilletiales</taxon>
        <taxon>Tilletiaceae</taxon>
        <taxon>Tilletia</taxon>
    </lineage>
</organism>
<evidence type="ECO:0000256" key="2">
    <source>
        <dbReference type="ARBA" id="ARBA00022695"/>
    </source>
</evidence>
<evidence type="ECO:0000256" key="15">
    <source>
        <dbReference type="SAM" id="MobiDB-lite"/>
    </source>
</evidence>
<keyword evidence="11" id="KW-0239">DNA-directed DNA polymerase</keyword>
<name>A0ABN7IYA3_9BASI</name>
<evidence type="ECO:0000256" key="12">
    <source>
        <dbReference type="ARBA" id="ARBA00023172"/>
    </source>
</evidence>
<protein>
    <recommendedName>
        <fullName evidence="16">Integrase catalytic domain-containing protein</fullName>
    </recommendedName>
</protein>
<dbReference type="InterPro" id="IPR001584">
    <property type="entry name" value="Integrase_cat-core"/>
</dbReference>
<reference evidence="17" key="1">
    <citation type="submission" date="2020-10" db="EMBL/GenBank/DDBJ databases">
        <authorList>
            <person name="Sedaghatjoo S."/>
        </authorList>
    </citation>
    <scope>NUCLEOTIDE SEQUENCE</scope>
    <source>
        <strain evidence="17">AZH3</strain>
    </source>
</reference>
<dbReference type="Pfam" id="PF25597">
    <property type="entry name" value="SH3_retrovirus"/>
    <property type="match status" value="1"/>
</dbReference>
<keyword evidence="12" id="KW-0233">DNA recombination</keyword>
<dbReference type="Gene3D" id="3.30.420.10">
    <property type="entry name" value="Ribonuclease H-like superfamily/Ribonuclease H"/>
    <property type="match status" value="1"/>
</dbReference>
<keyword evidence="3" id="KW-0540">Nuclease</keyword>
<evidence type="ECO:0000259" key="16">
    <source>
        <dbReference type="PROSITE" id="PS50994"/>
    </source>
</evidence>
<dbReference type="InterPro" id="IPR039537">
    <property type="entry name" value="Retrotran_Ty1/copia-like"/>
</dbReference>
<dbReference type="PANTHER" id="PTHR42648:SF11">
    <property type="entry name" value="TRANSPOSON TY4-P GAG-POL POLYPROTEIN"/>
    <property type="match status" value="1"/>
</dbReference>
<keyword evidence="4" id="KW-0479">Metal-binding</keyword>
<comment type="caution">
    <text evidence="17">The sequence shown here is derived from an EMBL/GenBank/DDBJ whole genome shotgun (WGS) entry which is preliminary data.</text>
</comment>
<evidence type="ECO:0000256" key="11">
    <source>
        <dbReference type="ARBA" id="ARBA00022932"/>
    </source>
</evidence>
<keyword evidence="9" id="KW-0229">DNA integration</keyword>
<dbReference type="Pfam" id="PF00665">
    <property type="entry name" value="rve"/>
    <property type="match status" value="1"/>
</dbReference>
<evidence type="ECO:0000313" key="17">
    <source>
        <dbReference type="EMBL" id="CAD6926451.1"/>
    </source>
</evidence>